<dbReference type="EC" id="4.1.2.25" evidence="6"/>
<evidence type="ECO:0000256" key="1">
    <source>
        <dbReference type="ARBA" id="ARBA00001353"/>
    </source>
</evidence>
<dbReference type="GO" id="GO:0005737">
    <property type="term" value="C:cytoplasm"/>
    <property type="evidence" value="ECO:0007669"/>
    <property type="project" value="TreeGrafter"/>
</dbReference>
<dbReference type="AlphaFoldDB" id="A0A0G3I411"/>
<dbReference type="PANTHER" id="PTHR42844">
    <property type="entry name" value="DIHYDRONEOPTERIN ALDOLASE 1-RELATED"/>
    <property type="match status" value="1"/>
</dbReference>
<dbReference type="NCBIfam" id="TIGR00525">
    <property type="entry name" value="folB"/>
    <property type="match status" value="1"/>
</dbReference>
<keyword evidence="5 6" id="KW-0456">Lyase</keyword>
<proteinExistence type="inferred from homology"/>
<dbReference type="NCBIfam" id="TIGR00526">
    <property type="entry name" value="folB_dom"/>
    <property type="match status" value="1"/>
</dbReference>
<keyword evidence="9" id="KW-1185">Reference proteome</keyword>
<dbReference type="RefSeq" id="WP_047264581.1">
    <property type="nucleotide sequence ID" value="NZ_CP004021.1"/>
</dbReference>
<dbReference type="PANTHER" id="PTHR42844:SF1">
    <property type="entry name" value="DIHYDRONEOPTERIN ALDOLASE 1-RELATED"/>
    <property type="match status" value="1"/>
</dbReference>
<dbReference type="CDD" id="cd00534">
    <property type="entry name" value="DHNA_DHNTPE"/>
    <property type="match status" value="1"/>
</dbReference>
<comment type="pathway">
    <text evidence="2 6">Cofactor biosynthesis; tetrahydrofolate biosynthesis; 2-amino-4-hydroxy-6-hydroxymethyl-7,8-dihydropteridine diphosphate from 7,8-dihydroneopterin triphosphate: step 3/4.</text>
</comment>
<dbReference type="EMBL" id="CP004021">
    <property type="protein sequence ID" value="AKK20631.1"/>
    <property type="molecule type" value="Genomic_DNA"/>
</dbReference>
<dbReference type="OrthoDB" id="9808041at2"/>
<dbReference type="SMART" id="SM00905">
    <property type="entry name" value="FolB"/>
    <property type="match status" value="1"/>
</dbReference>
<evidence type="ECO:0000313" key="9">
    <source>
        <dbReference type="Proteomes" id="UP000035503"/>
    </source>
</evidence>
<dbReference type="Proteomes" id="UP000035503">
    <property type="component" value="Chromosome"/>
</dbReference>
<evidence type="ECO:0000256" key="2">
    <source>
        <dbReference type="ARBA" id="ARBA00005013"/>
    </source>
</evidence>
<comment type="catalytic activity">
    <reaction evidence="1 6">
        <text>7,8-dihydroneopterin = 6-hydroxymethyl-7,8-dihydropterin + glycolaldehyde</text>
        <dbReference type="Rhea" id="RHEA:10540"/>
        <dbReference type="ChEBI" id="CHEBI:17001"/>
        <dbReference type="ChEBI" id="CHEBI:17071"/>
        <dbReference type="ChEBI" id="CHEBI:44841"/>
        <dbReference type="EC" id="4.1.2.25"/>
    </reaction>
</comment>
<dbReference type="KEGG" id="lau:G293_05100"/>
<evidence type="ECO:0000259" key="7">
    <source>
        <dbReference type="SMART" id="SM00905"/>
    </source>
</evidence>
<dbReference type="PATRIC" id="fig|1277257.4.peg.1111"/>
<dbReference type="InterPro" id="IPR043133">
    <property type="entry name" value="GTP-CH-I_C/QueF"/>
</dbReference>
<organism evidence="8 9">
    <name type="scientific">Candidatus Liberibacter africanus PTSAPSY</name>
    <dbReference type="NCBI Taxonomy" id="1277257"/>
    <lineage>
        <taxon>Bacteria</taxon>
        <taxon>Pseudomonadati</taxon>
        <taxon>Pseudomonadota</taxon>
        <taxon>Alphaproteobacteria</taxon>
        <taxon>Hyphomicrobiales</taxon>
        <taxon>Rhizobiaceae</taxon>
        <taxon>Liberibacter</taxon>
    </lineage>
</organism>
<comment type="function">
    <text evidence="6">Catalyzes the conversion of 7,8-dihydroneopterin to 6-hydroxymethyl-7,8-dihydropterin.</text>
</comment>
<dbReference type="InterPro" id="IPR006157">
    <property type="entry name" value="FolB_dom"/>
</dbReference>
<evidence type="ECO:0000256" key="5">
    <source>
        <dbReference type="ARBA" id="ARBA00023239"/>
    </source>
</evidence>
<dbReference type="GO" id="GO:0046656">
    <property type="term" value="P:folic acid biosynthetic process"/>
    <property type="evidence" value="ECO:0007669"/>
    <property type="project" value="UniProtKB-UniRule"/>
</dbReference>
<dbReference type="SUPFAM" id="SSF55620">
    <property type="entry name" value="Tetrahydrobiopterin biosynthesis enzymes-like"/>
    <property type="match status" value="1"/>
</dbReference>
<gene>
    <name evidence="8" type="ORF">G293_05100</name>
</gene>
<protein>
    <recommendedName>
        <fullName evidence="6">7,8-dihydroneopterin aldolase</fullName>
        <ecNumber evidence="6">4.1.2.25</ecNumber>
    </recommendedName>
</protein>
<evidence type="ECO:0000256" key="6">
    <source>
        <dbReference type="RuleBase" id="RU362079"/>
    </source>
</evidence>
<evidence type="ECO:0000256" key="3">
    <source>
        <dbReference type="ARBA" id="ARBA00005708"/>
    </source>
</evidence>
<dbReference type="Pfam" id="PF02152">
    <property type="entry name" value="FolB"/>
    <property type="match status" value="1"/>
</dbReference>
<name>A0A0G3I411_LIBAF</name>
<dbReference type="GO" id="GO:0046654">
    <property type="term" value="P:tetrahydrofolate biosynthetic process"/>
    <property type="evidence" value="ECO:0007669"/>
    <property type="project" value="UniProtKB-UniRule"/>
</dbReference>
<keyword evidence="4 6" id="KW-0289">Folate biosynthesis</keyword>
<evidence type="ECO:0000313" key="8">
    <source>
        <dbReference type="EMBL" id="AKK20631.1"/>
    </source>
</evidence>
<dbReference type="GO" id="GO:0004150">
    <property type="term" value="F:dihydroneopterin aldolase activity"/>
    <property type="evidence" value="ECO:0007669"/>
    <property type="project" value="UniProtKB-UniRule"/>
</dbReference>
<feature type="domain" description="Dihydroneopterin aldolase/epimerase" evidence="7">
    <location>
        <begin position="8"/>
        <end position="121"/>
    </location>
</feature>
<comment type="similarity">
    <text evidence="3 6">Belongs to the DHNA family.</text>
</comment>
<dbReference type="UniPathway" id="UPA00077">
    <property type="reaction ID" value="UER00154"/>
</dbReference>
<accession>A0A0G3I411</accession>
<evidence type="ECO:0000256" key="4">
    <source>
        <dbReference type="ARBA" id="ARBA00022909"/>
    </source>
</evidence>
<reference evidence="8 9" key="1">
    <citation type="journal article" date="2015" name="Genome Announc.">
        <title>Complete Genome Sequence of 'Candidatus Liberibacter africanus,' a Bacterium Associated with Citrus Huanglongbing.</title>
        <authorList>
            <person name="Lin H."/>
            <person name="Pietersen G."/>
            <person name="Han C."/>
            <person name="Read D.A."/>
            <person name="Lou B."/>
            <person name="Gupta G."/>
            <person name="Civerolo E.L."/>
        </authorList>
    </citation>
    <scope>NUCLEOTIDE SEQUENCE [LARGE SCALE GENOMIC DNA]</scope>
    <source>
        <strain evidence="8 9">PTSAPSY</strain>
    </source>
</reference>
<dbReference type="Gene3D" id="3.30.1130.10">
    <property type="match status" value="1"/>
</dbReference>
<sequence>MFNTSYTIFLKNCSFFAYHGVYKEEQSKGQQFFIDIEMRLIKNFVLDNDNIENTIDYSDVFTVTEKVVIGTRHNLIESLANEIATKLLKEFKKINHIIVTVRKPNAPIKGTLDYVEVKVEYSHEQKK</sequence>
<dbReference type="InterPro" id="IPR006156">
    <property type="entry name" value="Dihydroneopterin_aldolase"/>
</dbReference>
<dbReference type="STRING" id="1277257.G293_05100"/>